<dbReference type="AlphaFoldDB" id="A0A8X6PRE9"/>
<sequence length="120" mass="13862">MESSKNVKWKKDLLRAPSLDSISSDVAATMRVSKWSKLRLTHFKEFRRRGGWIHSRTGRLRSADPKAVATLSLLPLLQRLSICDVRVPLQGRSFAPFRCRWMGRQVQIAHLPYAIFLEDD</sequence>
<accession>A0A8X6PRE9</accession>
<name>A0A8X6PRE9_NEPPI</name>
<comment type="caution">
    <text evidence="1">The sequence shown here is derived from an EMBL/GenBank/DDBJ whole genome shotgun (WGS) entry which is preliminary data.</text>
</comment>
<dbReference type="Proteomes" id="UP000887013">
    <property type="component" value="Unassembled WGS sequence"/>
</dbReference>
<dbReference type="EMBL" id="BMAW01072850">
    <property type="protein sequence ID" value="GFT85045.1"/>
    <property type="molecule type" value="Genomic_DNA"/>
</dbReference>
<proteinExistence type="predicted"/>
<gene>
    <name evidence="1" type="ORF">NPIL_198491</name>
</gene>
<evidence type="ECO:0000313" key="1">
    <source>
        <dbReference type="EMBL" id="GFT85045.1"/>
    </source>
</evidence>
<reference evidence="1" key="1">
    <citation type="submission" date="2020-08" db="EMBL/GenBank/DDBJ databases">
        <title>Multicomponent nature underlies the extraordinary mechanical properties of spider dragline silk.</title>
        <authorList>
            <person name="Kono N."/>
            <person name="Nakamura H."/>
            <person name="Mori M."/>
            <person name="Yoshida Y."/>
            <person name="Ohtoshi R."/>
            <person name="Malay A.D."/>
            <person name="Moran D.A.P."/>
            <person name="Tomita M."/>
            <person name="Numata K."/>
            <person name="Arakawa K."/>
        </authorList>
    </citation>
    <scope>NUCLEOTIDE SEQUENCE</scope>
</reference>
<evidence type="ECO:0000313" key="2">
    <source>
        <dbReference type="Proteomes" id="UP000887013"/>
    </source>
</evidence>
<keyword evidence="2" id="KW-1185">Reference proteome</keyword>
<organism evidence="1 2">
    <name type="scientific">Nephila pilipes</name>
    <name type="common">Giant wood spider</name>
    <name type="synonym">Nephila maculata</name>
    <dbReference type="NCBI Taxonomy" id="299642"/>
    <lineage>
        <taxon>Eukaryota</taxon>
        <taxon>Metazoa</taxon>
        <taxon>Ecdysozoa</taxon>
        <taxon>Arthropoda</taxon>
        <taxon>Chelicerata</taxon>
        <taxon>Arachnida</taxon>
        <taxon>Araneae</taxon>
        <taxon>Araneomorphae</taxon>
        <taxon>Entelegynae</taxon>
        <taxon>Araneoidea</taxon>
        <taxon>Nephilidae</taxon>
        <taxon>Nephila</taxon>
    </lineage>
</organism>
<protein>
    <submittedName>
        <fullName evidence="1">Uncharacterized protein</fullName>
    </submittedName>
</protein>